<feature type="domain" description="Pyrroline-5-carboxylate reductase dimerisation" evidence="7">
    <location>
        <begin position="173"/>
        <end position="233"/>
    </location>
</feature>
<organism evidence="8 9">
    <name type="scientific">Naasia aerilata</name>
    <dbReference type="NCBI Taxonomy" id="1162966"/>
    <lineage>
        <taxon>Bacteria</taxon>
        <taxon>Bacillati</taxon>
        <taxon>Actinomycetota</taxon>
        <taxon>Actinomycetes</taxon>
        <taxon>Micrococcales</taxon>
        <taxon>Microbacteriaceae</taxon>
        <taxon>Naasia</taxon>
    </lineage>
</organism>
<dbReference type="Pfam" id="PF03807">
    <property type="entry name" value="F420_oxidored"/>
    <property type="match status" value="1"/>
</dbReference>
<gene>
    <name evidence="4 8" type="primary">proC</name>
    <name evidence="8" type="ORF">GCM10025866_14900</name>
</gene>
<evidence type="ECO:0000256" key="5">
    <source>
        <dbReference type="SAM" id="MobiDB-lite"/>
    </source>
</evidence>
<keyword evidence="4" id="KW-0963">Cytoplasm</keyword>
<evidence type="ECO:0000259" key="6">
    <source>
        <dbReference type="Pfam" id="PF03807"/>
    </source>
</evidence>
<dbReference type="HAMAP" id="MF_01925">
    <property type="entry name" value="P5C_reductase"/>
    <property type="match status" value="1"/>
</dbReference>
<dbReference type="SUPFAM" id="SSF51735">
    <property type="entry name" value="NAD(P)-binding Rossmann-fold domains"/>
    <property type="match status" value="1"/>
</dbReference>
<evidence type="ECO:0000256" key="3">
    <source>
        <dbReference type="ARBA" id="ARBA00023002"/>
    </source>
</evidence>
<protein>
    <recommendedName>
        <fullName evidence="4">Pyrroline-5-carboxylate reductase</fullName>
        <shortName evidence="4">P5C reductase</shortName>
        <shortName evidence="4">P5CR</shortName>
        <ecNumber evidence="4">1.5.1.2</ecNumber>
    </recommendedName>
    <alternativeName>
        <fullName evidence="4">PCA reductase</fullName>
    </alternativeName>
</protein>
<dbReference type="InterPro" id="IPR000304">
    <property type="entry name" value="Pyrroline-COOH_reductase"/>
</dbReference>
<comment type="catalytic activity">
    <reaction evidence="4">
        <text>L-proline + NADP(+) = (S)-1-pyrroline-5-carboxylate + NADPH + 2 H(+)</text>
        <dbReference type="Rhea" id="RHEA:14109"/>
        <dbReference type="ChEBI" id="CHEBI:15378"/>
        <dbReference type="ChEBI" id="CHEBI:17388"/>
        <dbReference type="ChEBI" id="CHEBI:57783"/>
        <dbReference type="ChEBI" id="CHEBI:58349"/>
        <dbReference type="ChEBI" id="CHEBI:60039"/>
        <dbReference type="EC" id="1.5.1.2"/>
    </reaction>
</comment>
<dbReference type="SUPFAM" id="SSF48179">
    <property type="entry name" value="6-phosphogluconate dehydrogenase C-terminal domain-like"/>
    <property type="match status" value="1"/>
</dbReference>
<feature type="region of interest" description="Disordered" evidence="5">
    <location>
        <begin position="230"/>
        <end position="270"/>
    </location>
</feature>
<keyword evidence="3 4" id="KW-0560">Oxidoreductase</keyword>
<sequence>MGPVTDAQGIQLPSIAILGAGSMGGAILQGLLQPGVTVTGGIRITNRRPGRGPEGVTAYALEEDPEANRRAVEGAGIVLVGVKPAGVGDLLDEIAGALEPGTLVISVAAGVPLSAIERRLPPSVAAVRAMPNTPATVGLAVTGISPGSRATAEQTALARTLFATVGEVLEVTEDRIDALSTISGSGPAYVFYLVEQLQEAARQRGFDAEESALLVQGTFRGALELLRTSGLPPRSSAAASRARTAPPSARSRSWSKPTWPPPSTTRQPPR</sequence>
<evidence type="ECO:0000313" key="8">
    <source>
        <dbReference type="EMBL" id="BDZ45581.1"/>
    </source>
</evidence>
<keyword evidence="2 4" id="KW-0521">NADP</keyword>
<dbReference type="PANTHER" id="PTHR11645:SF0">
    <property type="entry name" value="PYRROLINE-5-CARBOXYLATE REDUCTASE 3"/>
    <property type="match status" value="1"/>
</dbReference>
<dbReference type="PIRSF" id="PIRSF000193">
    <property type="entry name" value="Pyrrol-5-carb_rd"/>
    <property type="match status" value="1"/>
</dbReference>
<dbReference type="PANTHER" id="PTHR11645">
    <property type="entry name" value="PYRROLINE-5-CARBOXYLATE REDUCTASE"/>
    <property type="match status" value="1"/>
</dbReference>
<dbReference type="Pfam" id="PF14748">
    <property type="entry name" value="P5CR_dimer"/>
    <property type="match status" value="1"/>
</dbReference>
<reference evidence="9" key="1">
    <citation type="journal article" date="2019" name="Int. J. Syst. Evol. Microbiol.">
        <title>The Global Catalogue of Microorganisms (GCM) 10K type strain sequencing project: providing services to taxonomists for standard genome sequencing and annotation.</title>
        <authorList>
            <consortium name="The Broad Institute Genomics Platform"/>
            <consortium name="The Broad Institute Genome Sequencing Center for Infectious Disease"/>
            <person name="Wu L."/>
            <person name="Ma J."/>
        </authorList>
    </citation>
    <scope>NUCLEOTIDE SEQUENCE [LARGE SCALE GENOMIC DNA]</scope>
    <source>
        <strain evidence="9">NBRC 108725</strain>
    </source>
</reference>
<evidence type="ECO:0000256" key="2">
    <source>
        <dbReference type="ARBA" id="ARBA00022857"/>
    </source>
</evidence>
<dbReference type="EC" id="1.5.1.2" evidence="4"/>
<dbReference type="Gene3D" id="1.10.3730.10">
    <property type="entry name" value="ProC C-terminal domain-like"/>
    <property type="match status" value="1"/>
</dbReference>
<dbReference type="InterPro" id="IPR008927">
    <property type="entry name" value="6-PGluconate_DH-like_C_sf"/>
</dbReference>
<dbReference type="InterPro" id="IPR028939">
    <property type="entry name" value="P5C_Rdtase_cat_N"/>
</dbReference>
<comment type="catalytic activity">
    <reaction evidence="4">
        <text>L-proline + NAD(+) = (S)-1-pyrroline-5-carboxylate + NADH + 2 H(+)</text>
        <dbReference type="Rhea" id="RHEA:14105"/>
        <dbReference type="ChEBI" id="CHEBI:15378"/>
        <dbReference type="ChEBI" id="CHEBI:17388"/>
        <dbReference type="ChEBI" id="CHEBI:57540"/>
        <dbReference type="ChEBI" id="CHEBI:57945"/>
        <dbReference type="ChEBI" id="CHEBI:60039"/>
        <dbReference type="EC" id="1.5.1.2"/>
    </reaction>
</comment>
<comment type="function">
    <text evidence="4">Catalyzes the reduction of 1-pyrroline-5-carboxylate (PCA) to L-proline.</text>
</comment>
<dbReference type="EMBL" id="AP027731">
    <property type="protein sequence ID" value="BDZ45581.1"/>
    <property type="molecule type" value="Genomic_DNA"/>
</dbReference>
<dbReference type="InterPro" id="IPR036291">
    <property type="entry name" value="NAD(P)-bd_dom_sf"/>
</dbReference>
<comment type="similarity">
    <text evidence="1 4">Belongs to the pyrroline-5-carboxylate reductase family.</text>
</comment>
<evidence type="ECO:0000259" key="7">
    <source>
        <dbReference type="Pfam" id="PF14748"/>
    </source>
</evidence>
<keyword evidence="4" id="KW-0028">Amino-acid biosynthesis</keyword>
<feature type="compositionally biased region" description="Pro residues" evidence="5">
    <location>
        <begin position="258"/>
        <end position="270"/>
    </location>
</feature>
<feature type="compositionally biased region" description="Low complexity" evidence="5">
    <location>
        <begin position="232"/>
        <end position="257"/>
    </location>
</feature>
<evidence type="ECO:0000256" key="1">
    <source>
        <dbReference type="ARBA" id="ARBA00005525"/>
    </source>
</evidence>
<accession>A0ABN6XL42</accession>
<comment type="pathway">
    <text evidence="4">Amino-acid biosynthesis; L-proline biosynthesis; L-proline from L-glutamate 5-semialdehyde: step 1/1.</text>
</comment>
<feature type="domain" description="Pyrroline-5-carboxylate reductase catalytic N-terminal" evidence="6">
    <location>
        <begin position="15"/>
        <end position="110"/>
    </location>
</feature>
<name>A0ABN6XL42_9MICO</name>
<keyword evidence="4" id="KW-0641">Proline biosynthesis</keyword>
<keyword evidence="9" id="KW-1185">Reference proteome</keyword>
<comment type="subcellular location">
    <subcellularLocation>
        <location evidence="4">Cytoplasm</location>
    </subcellularLocation>
</comment>
<evidence type="ECO:0000313" key="9">
    <source>
        <dbReference type="Proteomes" id="UP001321498"/>
    </source>
</evidence>
<dbReference type="Proteomes" id="UP001321498">
    <property type="component" value="Chromosome"/>
</dbReference>
<dbReference type="InterPro" id="IPR029036">
    <property type="entry name" value="P5CR_dimer"/>
</dbReference>
<evidence type="ECO:0000256" key="4">
    <source>
        <dbReference type="HAMAP-Rule" id="MF_01925"/>
    </source>
</evidence>
<dbReference type="Gene3D" id="3.40.50.720">
    <property type="entry name" value="NAD(P)-binding Rossmann-like Domain"/>
    <property type="match status" value="1"/>
</dbReference>
<proteinExistence type="inferred from homology"/>